<evidence type="ECO:0000313" key="10">
    <source>
        <dbReference type="RefSeq" id="XP_031556667.1"/>
    </source>
</evidence>
<dbReference type="Gene3D" id="1.10.1380.10">
    <property type="entry name" value="Neutral endopeptidase , domain2"/>
    <property type="match status" value="1"/>
</dbReference>
<keyword evidence="9" id="KW-1185">Reference proteome</keyword>
<dbReference type="GO" id="GO:0005886">
    <property type="term" value="C:plasma membrane"/>
    <property type="evidence" value="ECO:0007669"/>
    <property type="project" value="TreeGrafter"/>
</dbReference>
<evidence type="ECO:0000256" key="5">
    <source>
        <dbReference type="ARBA" id="ARBA00022833"/>
    </source>
</evidence>
<dbReference type="Pfam" id="PF01431">
    <property type="entry name" value="Peptidase_M13"/>
    <property type="match status" value="1"/>
</dbReference>
<keyword evidence="5" id="KW-0862">Zinc</keyword>
<dbReference type="Gene3D" id="3.40.390.10">
    <property type="entry name" value="Collagenase (Catalytic Domain)"/>
    <property type="match status" value="1"/>
</dbReference>
<evidence type="ECO:0000256" key="6">
    <source>
        <dbReference type="ARBA" id="ARBA00023049"/>
    </source>
</evidence>
<dbReference type="InterPro" id="IPR018497">
    <property type="entry name" value="Peptidase_M13_C"/>
</dbReference>
<dbReference type="GO" id="GO:0004222">
    <property type="term" value="F:metalloendopeptidase activity"/>
    <property type="evidence" value="ECO:0007669"/>
    <property type="project" value="InterPro"/>
</dbReference>
<dbReference type="PANTHER" id="PTHR11733">
    <property type="entry name" value="ZINC METALLOPROTEASE FAMILY M13 NEPRILYSIN-RELATED"/>
    <property type="match status" value="1"/>
</dbReference>
<accession>A0A6P8HVP7</accession>
<dbReference type="GO" id="GO:0046872">
    <property type="term" value="F:metal ion binding"/>
    <property type="evidence" value="ECO:0007669"/>
    <property type="project" value="UniProtKB-KW"/>
</dbReference>
<organism evidence="9 10">
    <name type="scientific">Actinia tenebrosa</name>
    <name type="common">Australian red waratah sea anemone</name>
    <dbReference type="NCBI Taxonomy" id="6105"/>
    <lineage>
        <taxon>Eukaryota</taxon>
        <taxon>Metazoa</taxon>
        <taxon>Cnidaria</taxon>
        <taxon>Anthozoa</taxon>
        <taxon>Hexacorallia</taxon>
        <taxon>Actiniaria</taxon>
        <taxon>Actiniidae</taxon>
        <taxon>Actinia</taxon>
    </lineage>
</organism>
<dbReference type="Pfam" id="PF05649">
    <property type="entry name" value="Peptidase_M13_N"/>
    <property type="match status" value="1"/>
</dbReference>
<dbReference type="InterPro" id="IPR008753">
    <property type="entry name" value="Peptidase_M13_N"/>
</dbReference>
<dbReference type="InParanoid" id="A0A6P8HVP7"/>
<protein>
    <submittedName>
        <fullName evidence="10">Endothelin-converting enzyme 2-like</fullName>
    </submittedName>
</protein>
<dbReference type="PROSITE" id="PS51885">
    <property type="entry name" value="NEPRILYSIN"/>
    <property type="match status" value="1"/>
</dbReference>
<dbReference type="GO" id="GO:0016485">
    <property type="term" value="P:protein processing"/>
    <property type="evidence" value="ECO:0007669"/>
    <property type="project" value="TreeGrafter"/>
</dbReference>
<evidence type="ECO:0000313" key="9">
    <source>
        <dbReference type="Proteomes" id="UP000515163"/>
    </source>
</evidence>
<feature type="domain" description="Peptidase M13 N-terminal" evidence="8">
    <location>
        <begin position="5"/>
        <end position="218"/>
    </location>
</feature>
<keyword evidence="3" id="KW-0479">Metal-binding</keyword>
<evidence type="ECO:0000259" key="7">
    <source>
        <dbReference type="Pfam" id="PF01431"/>
    </source>
</evidence>
<keyword evidence="2" id="KW-0645">Protease</keyword>
<gene>
    <name evidence="10" type="primary">LOC116293382</name>
</gene>
<dbReference type="InterPro" id="IPR024079">
    <property type="entry name" value="MetalloPept_cat_dom_sf"/>
</dbReference>
<evidence type="ECO:0000259" key="8">
    <source>
        <dbReference type="Pfam" id="PF05649"/>
    </source>
</evidence>
<dbReference type="KEGG" id="aten:116293382"/>
<keyword evidence="4" id="KW-0378">Hydrolase</keyword>
<comment type="cofactor">
    <cofactor evidence="1">
        <name>Zn(2+)</name>
        <dbReference type="ChEBI" id="CHEBI:29105"/>
    </cofactor>
</comment>
<dbReference type="OrthoDB" id="6475849at2759"/>
<feature type="domain" description="Peptidase M13 C-terminal" evidence="7">
    <location>
        <begin position="286"/>
        <end position="398"/>
    </location>
</feature>
<evidence type="ECO:0000256" key="4">
    <source>
        <dbReference type="ARBA" id="ARBA00022801"/>
    </source>
</evidence>
<dbReference type="AlphaFoldDB" id="A0A6P8HVP7"/>
<evidence type="ECO:0000256" key="1">
    <source>
        <dbReference type="ARBA" id="ARBA00001947"/>
    </source>
</evidence>
<keyword evidence="6" id="KW-0482">Metalloprotease</keyword>
<dbReference type="InterPro" id="IPR042089">
    <property type="entry name" value="Peptidase_M13_dom_2"/>
</dbReference>
<reference evidence="10" key="1">
    <citation type="submission" date="2025-08" db="UniProtKB">
        <authorList>
            <consortium name="RefSeq"/>
        </authorList>
    </citation>
    <scope>IDENTIFICATION</scope>
    <source>
        <tissue evidence="10">Tentacle</tissue>
    </source>
</reference>
<dbReference type="SUPFAM" id="SSF55486">
    <property type="entry name" value="Metalloproteases ('zincins'), catalytic domain"/>
    <property type="match status" value="1"/>
</dbReference>
<dbReference type="RefSeq" id="XP_031556667.1">
    <property type="nucleotide sequence ID" value="XM_031700807.1"/>
</dbReference>
<dbReference type="InterPro" id="IPR000718">
    <property type="entry name" value="Peptidase_M13"/>
</dbReference>
<sequence>MAPNRTAAEKYITDVVKFLGGNTSIAIKVQELLDFEAKLEENLNDPDETPLRILTLDQLQQEVPQFNWSKHLNQMFAPHNIPGTEVIHVALPYLKKTMELVQNASKSVLANYLVWHVIKKEVAYSSFSHKAPNSTVNRSVEDDCVYETEEPFIDLMEAAYVTTYGKKITKIKNMVEQLTNEIRQAFKENVNSLTWLDTNTRRTINEKVDNIRNKIGFPDYLSSPGKVKQNFQKYNTLILKKDEYFKNKIALSKFDHQQMLMRFRQPVIVDRGWPVFAHEGKDGVEYLDDSNWIVQPLASLRPPFFYESEFLRAFNFGAIGASIGKAITMSVGHRGRQYDKNGLPLSTAGQGWSRKSLQEIDNRGSCFATQYSQYKLFGSWRVDGNLNYFQKTIDTVGFKAVNKLKSVYK</sequence>
<evidence type="ECO:0000256" key="3">
    <source>
        <dbReference type="ARBA" id="ARBA00022723"/>
    </source>
</evidence>
<dbReference type="PANTHER" id="PTHR11733:SF240">
    <property type="entry name" value="GH14155P-RELATED"/>
    <property type="match status" value="1"/>
</dbReference>
<proteinExistence type="predicted"/>
<dbReference type="Proteomes" id="UP000515163">
    <property type="component" value="Unplaced"/>
</dbReference>
<dbReference type="GeneID" id="116293382"/>
<evidence type="ECO:0000256" key="2">
    <source>
        <dbReference type="ARBA" id="ARBA00022670"/>
    </source>
</evidence>
<name>A0A6P8HVP7_ACTTE</name>